<feature type="region of interest" description="Disordered" evidence="1">
    <location>
        <begin position="1"/>
        <end position="22"/>
    </location>
</feature>
<keyword evidence="4" id="KW-1185">Reference proteome</keyword>
<dbReference type="Proteomes" id="UP000799766">
    <property type="component" value="Unassembled WGS sequence"/>
</dbReference>
<dbReference type="InterPro" id="IPR057684">
    <property type="entry name" value="DUF7924"/>
</dbReference>
<evidence type="ECO:0000313" key="3">
    <source>
        <dbReference type="EMBL" id="KAF2453123.1"/>
    </source>
</evidence>
<dbReference type="Pfam" id="PF25545">
    <property type="entry name" value="DUF7924"/>
    <property type="match status" value="1"/>
</dbReference>
<evidence type="ECO:0000256" key="1">
    <source>
        <dbReference type="SAM" id="MobiDB-lite"/>
    </source>
</evidence>
<evidence type="ECO:0000313" key="4">
    <source>
        <dbReference type="Proteomes" id="UP000799766"/>
    </source>
</evidence>
<protein>
    <recommendedName>
        <fullName evidence="2">DUF7924 domain-containing protein</fullName>
    </recommendedName>
</protein>
<feature type="compositionally biased region" description="Polar residues" evidence="1">
    <location>
        <begin position="12"/>
        <end position="22"/>
    </location>
</feature>
<organism evidence="3 4">
    <name type="scientific">Lineolata rhizophorae</name>
    <dbReference type="NCBI Taxonomy" id="578093"/>
    <lineage>
        <taxon>Eukaryota</taxon>
        <taxon>Fungi</taxon>
        <taxon>Dikarya</taxon>
        <taxon>Ascomycota</taxon>
        <taxon>Pezizomycotina</taxon>
        <taxon>Dothideomycetes</taxon>
        <taxon>Dothideomycetes incertae sedis</taxon>
        <taxon>Lineolatales</taxon>
        <taxon>Lineolataceae</taxon>
        <taxon>Lineolata</taxon>
    </lineage>
</organism>
<proteinExistence type="predicted"/>
<dbReference type="OrthoDB" id="5426775at2759"/>
<accession>A0A6A6NP85</accession>
<gene>
    <name evidence="3" type="ORF">BDY21DRAFT_293690</name>
</gene>
<feature type="domain" description="DUF7924" evidence="2">
    <location>
        <begin position="57"/>
        <end position="290"/>
    </location>
</feature>
<reference evidence="3" key="1">
    <citation type="journal article" date="2020" name="Stud. Mycol.">
        <title>101 Dothideomycetes genomes: a test case for predicting lifestyles and emergence of pathogens.</title>
        <authorList>
            <person name="Haridas S."/>
            <person name="Albert R."/>
            <person name="Binder M."/>
            <person name="Bloem J."/>
            <person name="Labutti K."/>
            <person name="Salamov A."/>
            <person name="Andreopoulos B."/>
            <person name="Baker S."/>
            <person name="Barry K."/>
            <person name="Bills G."/>
            <person name="Bluhm B."/>
            <person name="Cannon C."/>
            <person name="Castanera R."/>
            <person name="Culley D."/>
            <person name="Daum C."/>
            <person name="Ezra D."/>
            <person name="Gonzalez J."/>
            <person name="Henrissat B."/>
            <person name="Kuo A."/>
            <person name="Liang C."/>
            <person name="Lipzen A."/>
            <person name="Lutzoni F."/>
            <person name="Magnuson J."/>
            <person name="Mondo S."/>
            <person name="Nolan M."/>
            <person name="Ohm R."/>
            <person name="Pangilinan J."/>
            <person name="Park H.-J."/>
            <person name="Ramirez L."/>
            <person name="Alfaro M."/>
            <person name="Sun H."/>
            <person name="Tritt A."/>
            <person name="Yoshinaga Y."/>
            <person name="Zwiers L.-H."/>
            <person name="Turgeon B."/>
            <person name="Goodwin S."/>
            <person name="Spatafora J."/>
            <person name="Crous P."/>
            <person name="Grigoriev I."/>
        </authorList>
    </citation>
    <scope>NUCLEOTIDE SEQUENCE</scope>
    <source>
        <strain evidence="3">ATCC 16933</strain>
    </source>
</reference>
<sequence>MSQQRDADGIVGSQSVQSERLNTSNPLSRGLLRAYSITIDNSGRRIPWVVQELVTKHIRKQRDSSRLAEEQVDTVVSFVEEIWDSVEPKMSDIVKSPLFPLDHGELQEGRDLLWSTLPMRGGGQSKYPYALPAPKIDRHYGFLTTLKSTWSWKELSAADDTDVRPYSQPTSENIFPLFLFKVKSESSQGTLYEAEGQLALAGYHCVRSRLWMLNHVAPERERKATDAMVFSCAVSQREAVAHVHYYNPENNMHYMSYIDSFYYMRDSQKCVDYVKNVVEWLVKIQQPIIRDELDKLYPMALRWKKSNSKASSR</sequence>
<name>A0A6A6NP85_9PEZI</name>
<dbReference type="AlphaFoldDB" id="A0A6A6NP85"/>
<dbReference type="EMBL" id="MU001700">
    <property type="protein sequence ID" value="KAF2453123.1"/>
    <property type="molecule type" value="Genomic_DNA"/>
</dbReference>
<evidence type="ECO:0000259" key="2">
    <source>
        <dbReference type="Pfam" id="PF25545"/>
    </source>
</evidence>